<feature type="compositionally biased region" description="Polar residues" evidence="1">
    <location>
        <begin position="470"/>
        <end position="488"/>
    </location>
</feature>
<feature type="region of interest" description="Disordered" evidence="1">
    <location>
        <begin position="646"/>
        <end position="688"/>
    </location>
</feature>
<feature type="compositionally biased region" description="Low complexity" evidence="1">
    <location>
        <begin position="649"/>
        <end position="675"/>
    </location>
</feature>
<comment type="caution">
    <text evidence="2">The sequence shown here is derived from an EMBL/GenBank/DDBJ whole genome shotgun (WGS) entry which is preliminary data.</text>
</comment>
<dbReference type="Proteomes" id="UP000013776">
    <property type="component" value="Unassembled WGS sequence"/>
</dbReference>
<feature type="region of interest" description="Disordered" evidence="1">
    <location>
        <begin position="700"/>
        <end position="771"/>
    </location>
</feature>
<reference evidence="2 3" key="1">
    <citation type="journal article" date="2013" name="MBio">
        <title>Genome sequencing of the plant pathogen Taphrina deformans, the causal agent of peach leaf curl.</title>
        <authorList>
            <person name="Cisse O.H."/>
            <person name="Almeida J.M.G.C.F."/>
            <person name="Fonseca A."/>
            <person name="Kumar A.A."/>
            <person name="Salojaervi J."/>
            <person name="Overmyer K."/>
            <person name="Hauser P.M."/>
            <person name="Pagni M."/>
        </authorList>
    </citation>
    <scope>NUCLEOTIDE SEQUENCE [LARGE SCALE GENOMIC DNA]</scope>
    <source>
        <strain evidence="3">PYCC 5710 / ATCC 11124 / CBS 356.35 / IMI 108563 / JCM 9778 / NBRC 8474</strain>
    </source>
</reference>
<evidence type="ECO:0000313" key="2">
    <source>
        <dbReference type="EMBL" id="CCG80505.1"/>
    </source>
</evidence>
<evidence type="ECO:0000313" key="3">
    <source>
        <dbReference type="Proteomes" id="UP000013776"/>
    </source>
</evidence>
<feature type="region of interest" description="Disordered" evidence="1">
    <location>
        <begin position="470"/>
        <end position="489"/>
    </location>
</feature>
<name>R4X694_TAPDE</name>
<feature type="compositionally biased region" description="Polar residues" evidence="1">
    <location>
        <begin position="701"/>
        <end position="729"/>
    </location>
</feature>
<dbReference type="EMBL" id="CAHR02000001">
    <property type="protein sequence ID" value="CCG80505.1"/>
    <property type="molecule type" value="Genomic_DNA"/>
</dbReference>
<evidence type="ECO:0000256" key="1">
    <source>
        <dbReference type="SAM" id="MobiDB-lite"/>
    </source>
</evidence>
<protein>
    <submittedName>
        <fullName evidence="2">Uncharacterized protein</fullName>
    </submittedName>
</protein>
<dbReference type="AlphaFoldDB" id="R4X694"/>
<dbReference type="VEuPathDB" id="FungiDB:TAPDE_000004"/>
<accession>R4X694</accession>
<proteinExistence type="predicted"/>
<feature type="compositionally biased region" description="Basic and acidic residues" evidence="1">
    <location>
        <begin position="761"/>
        <end position="771"/>
    </location>
</feature>
<organism evidence="2 3">
    <name type="scientific">Taphrina deformans (strain PYCC 5710 / ATCC 11124 / CBS 356.35 / IMI 108563 / JCM 9778 / NBRC 8474)</name>
    <name type="common">Peach leaf curl fungus</name>
    <name type="synonym">Lalaria deformans</name>
    <dbReference type="NCBI Taxonomy" id="1097556"/>
    <lineage>
        <taxon>Eukaryota</taxon>
        <taxon>Fungi</taxon>
        <taxon>Dikarya</taxon>
        <taxon>Ascomycota</taxon>
        <taxon>Taphrinomycotina</taxon>
        <taxon>Taphrinomycetes</taxon>
        <taxon>Taphrinales</taxon>
        <taxon>Taphrinaceae</taxon>
        <taxon>Taphrina</taxon>
    </lineage>
</organism>
<sequence>MFRGKVPLSLQTPDEVLLSRAPVARFPGTFEDTRGFCEDDDNRGINDRDDISLAWTCNGTKATSSNRKVYMAALAALSSTGVWPCFDGIECSQTDYVCCKKYNKGVVVGLLAFVGANGYDITATTTTTNATALSRIEQISMNAVVNGIYQSLYSRDGLLRELMPAQEAIAKSVIQDRLLILGGQVEFALRESKDIDRQTVLNMARSTSIVRDLALWLSIVYRRHQRLDGGSASQLTKLTIDSLAEKICHASRFRDFRIIFASLFGTFISPHRLTHLAQEYTDACPNFIVIPNIDVSEFLVTRNTVEQARMGSITAEVEWRSSLHSLGERLENSLHHQKAYERSPEEWILTLNNTLDTAKYPDTVATPAEFSSQLSAETGEEQQWKQIQSPVSVQSCIDQGTLTSATESSMRGDEQLISDQTIPPEETLAAAHEEAGPPEISQGFSQSFWPSDKVQKTIPTYHQAASPRLTQDSAQTNMSHTDSNQTSLPKLGQPSIHAYIDECHSGQNTATSMDLSESSEIHFPEMQHIQQNFDQEQLPTSQPDEIESRIALLSDYLQSQGVYHPASSPGACEEAKLVRSSTISVLEISSEPADRSSIAESVLAPDTDMAQAFEQAGTPPILNCEQVVIVPCNSSAGDGIVASNERQHTQNGQQQAIQQEDQQQQQQNTQSFSQQAEEEEEEQDTQSFLQQAVEHDEDAYLSTQPTVPQRNNNNKRSLTKYSADSSLGQVTPRKRKSQCVERLYARQSPIKGWSPMKRQLRKSEHEVNMDGEWQKTRQTIHGLETVVLRGEDSPFKIAKRLFKD</sequence>
<gene>
    <name evidence="2" type="ORF">TAPDE_000004</name>
</gene>
<keyword evidence="3" id="KW-1185">Reference proteome</keyword>